<dbReference type="InterPro" id="IPR000203">
    <property type="entry name" value="GPS"/>
</dbReference>
<name>A0A3Q3GQY5_9LABR</name>
<evidence type="ECO:0000313" key="13">
    <source>
        <dbReference type="Proteomes" id="UP000261660"/>
    </source>
</evidence>
<feature type="transmembrane region" description="Helical" evidence="9">
    <location>
        <begin position="296"/>
        <end position="321"/>
    </location>
</feature>
<keyword evidence="3 9" id="KW-0812">Transmembrane</keyword>
<dbReference type="Gene3D" id="2.60.220.50">
    <property type="match status" value="1"/>
</dbReference>
<dbReference type="InterPro" id="IPR017981">
    <property type="entry name" value="GPCR_2-like_7TM"/>
</dbReference>
<keyword evidence="4" id="KW-0732">Signal</keyword>
<evidence type="ECO:0000256" key="3">
    <source>
        <dbReference type="ARBA" id="ARBA00022692"/>
    </source>
</evidence>
<organism evidence="12 13">
    <name type="scientific">Labrus bergylta</name>
    <name type="common">ballan wrasse</name>
    <dbReference type="NCBI Taxonomy" id="56723"/>
    <lineage>
        <taxon>Eukaryota</taxon>
        <taxon>Metazoa</taxon>
        <taxon>Chordata</taxon>
        <taxon>Craniata</taxon>
        <taxon>Vertebrata</taxon>
        <taxon>Euteleostomi</taxon>
        <taxon>Actinopterygii</taxon>
        <taxon>Neopterygii</taxon>
        <taxon>Teleostei</taxon>
        <taxon>Neoteleostei</taxon>
        <taxon>Acanthomorphata</taxon>
        <taxon>Eupercaria</taxon>
        <taxon>Labriformes</taxon>
        <taxon>Labridae</taxon>
        <taxon>Labrus</taxon>
    </lineage>
</organism>
<dbReference type="GO" id="GO:0016020">
    <property type="term" value="C:membrane"/>
    <property type="evidence" value="ECO:0007669"/>
    <property type="project" value="UniProtKB-SubCell"/>
</dbReference>
<evidence type="ECO:0000256" key="5">
    <source>
        <dbReference type="ARBA" id="ARBA00022989"/>
    </source>
</evidence>
<keyword evidence="8" id="KW-0325">Glycoprotein</keyword>
<dbReference type="GO" id="GO:0007166">
    <property type="term" value="P:cell surface receptor signaling pathway"/>
    <property type="evidence" value="ECO:0007669"/>
    <property type="project" value="InterPro"/>
</dbReference>
<feature type="domain" description="GAIN-B" evidence="10">
    <location>
        <begin position="46"/>
        <end position="207"/>
    </location>
</feature>
<reference evidence="12" key="2">
    <citation type="submission" date="2025-09" db="UniProtKB">
        <authorList>
            <consortium name="Ensembl"/>
        </authorList>
    </citation>
    <scope>IDENTIFICATION</scope>
</reference>
<dbReference type="PRINTS" id="PR01695">
    <property type="entry name" value="IGHEPTARCPTR"/>
</dbReference>
<dbReference type="InterPro" id="IPR008078">
    <property type="entry name" value="GPCR_2_Ig-hepta-like_rcpt"/>
</dbReference>
<dbReference type="InterPro" id="IPR000832">
    <property type="entry name" value="GPCR_2_secretin-like"/>
</dbReference>
<evidence type="ECO:0000256" key="6">
    <source>
        <dbReference type="ARBA" id="ARBA00023136"/>
    </source>
</evidence>
<keyword evidence="7" id="KW-1015">Disulfide bond</keyword>
<dbReference type="FunFam" id="1.20.1070.10:FF:000058">
    <property type="entry name" value="Adhesion G protein-coupled receptor F5"/>
    <property type="match status" value="1"/>
</dbReference>
<dbReference type="InParanoid" id="A0A3Q3GQY5"/>
<evidence type="ECO:0000256" key="1">
    <source>
        <dbReference type="ARBA" id="ARBA00004141"/>
    </source>
</evidence>
<dbReference type="PROSITE" id="PS50221">
    <property type="entry name" value="GAIN_B"/>
    <property type="match status" value="1"/>
</dbReference>
<dbReference type="InterPro" id="IPR051587">
    <property type="entry name" value="Adhesion_GPCR"/>
</dbReference>
<comment type="subcellular location">
    <subcellularLocation>
        <location evidence="1">Membrane</location>
        <topology evidence="1">Multi-pass membrane protein</topology>
    </subcellularLocation>
</comment>
<dbReference type="PANTHER" id="PTHR45813:SF4">
    <property type="entry name" value="ADHESION G PROTEIN-COUPLED RECEPTOR F5"/>
    <property type="match status" value="1"/>
</dbReference>
<evidence type="ECO:0000256" key="4">
    <source>
        <dbReference type="ARBA" id="ARBA00022729"/>
    </source>
</evidence>
<feature type="transmembrane region" description="Helical" evidence="9">
    <location>
        <begin position="380"/>
        <end position="404"/>
    </location>
</feature>
<dbReference type="Proteomes" id="UP000261660">
    <property type="component" value="Unplaced"/>
</dbReference>
<feature type="transmembrane region" description="Helical" evidence="9">
    <location>
        <begin position="425"/>
        <end position="444"/>
    </location>
</feature>
<dbReference type="Pfam" id="PF00002">
    <property type="entry name" value="7tm_2"/>
    <property type="match status" value="1"/>
</dbReference>
<feature type="transmembrane region" description="Helical" evidence="9">
    <location>
        <begin position="215"/>
        <end position="234"/>
    </location>
</feature>
<dbReference type="Ensembl" id="ENSLBET00000038096.1">
    <property type="protein sequence ID" value="ENSLBEP00000036567.1"/>
    <property type="gene ID" value="ENSLBEG00000027357.1"/>
</dbReference>
<reference evidence="12" key="1">
    <citation type="submission" date="2025-08" db="UniProtKB">
        <authorList>
            <consortium name="Ensembl"/>
        </authorList>
    </citation>
    <scope>IDENTIFICATION</scope>
</reference>
<evidence type="ECO:0000256" key="8">
    <source>
        <dbReference type="ARBA" id="ARBA00023180"/>
    </source>
</evidence>
<dbReference type="PRINTS" id="PR00249">
    <property type="entry name" value="GPCRSECRETIN"/>
</dbReference>
<dbReference type="GO" id="GO:0004930">
    <property type="term" value="F:G protein-coupled receptor activity"/>
    <property type="evidence" value="ECO:0007669"/>
    <property type="project" value="InterPro"/>
</dbReference>
<proteinExistence type="inferred from homology"/>
<feature type="transmembrane region" description="Helical" evidence="9">
    <location>
        <begin position="333"/>
        <end position="360"/>
    </location>
</feature>
<dbReference type="InterPro" id="IPR046338">
    <property type="entry name" value="GAIN_dom_sf"/>
</dbReference>
<feature type="domain" description="G-protein coupled receptors family 2 profile 2" evidence="11">
    <location>
        <begin position="213"/>
        <end position="466"/>
    </location>
</feature>
<dbReference type="Pfam" id="PF01825">
    <property type="entry name" value="GPS"/>
    <property type="match status" value="1"/>
</dbReference>
<keyword evidence="6 9" id="KW-0472">Membrane</keyword>
<evidence type="ECO:0000256" key="9">
    <source>
        <dbReference type="SAM" id="Phobius"/>
    </source>
</evidence>
<dbReference type="PROSITE" id="PS50261">
    <property type="entry name" value="G_PROTEIN_RECEP_F2_4"/>
    <property type="match status" value="1"/>
</dbReference>
<dbReference type="Gene3D" id="1.20.1070.10">
    <property type="entry name" value="Rhodopsin 7-helix transmembrane proteins"/>
    <property type="match status" value="1"/>
</dbReference>
<dbReference type="GeneTree" id="ENSGT00940000161228"/>
<keyword evidence="5 9" id="KW-1133">Transmembrane helix</keyword>
<accession>A0A3Q3GQY5</accession>
<sequence length="472" mass="51905">KILETVDVIISDDSRESWAFLNANQTGNASSELLGSLETLSNGLVGEFDIVTEQILLNRTTFNNSFGADLNSWILLEIPHTGISNVLITTITFPTLNNVIPARNSSFEATRFNATNNDSVVAHAINAAVVLVKINETIQNFSLSFDKRNKSLSLNPQCVFWNFTLFHNFGAWDDDGCTFVSDINNTVTCSCNHLTSFSILMATDIPPELTEALDIITYVGVGISLASLGICLIIEGYVWKAITRNNTSFMRHVSIINTAISLMIADICFLVGASFANSTLENPGKDYEVPFGPCSTVTFFTHFFYLALFFWMLVSGLLLFYRTVMVFSHMSKSTMLAISFSLGYGCPLIIAVTTVAVTGPGHGYIRRYNACWLNWMETKAILALVVPALTIVFINILVVIVVLFKMLRRGVGDTAQTEEKHTLMIIARCIVILTPLFGLTWSLGVGTVVFSTNKGIQIAFAFFNSLQVCASV</sequence>
<protein>
    <submittedName>
        <fullName evidence="12">Adhesion G protein-coupled receptor F7</fullName>
    </submittedName>
</protein>
<evidence type="ECO:0000259" key="11">
    <source>
        <dbReference type="PROSITE" id="PS50261"/>
    </source>
</evidence>
<dbReference type="GO" id="GO:0007189">
    <property type="term" value="P:adenylate cyclase-activating G protein-coupled receptor signaling pathway"/>
    <property type="evidence" value="ECO:0007669"/>
    <property type="project" value="TreeGrafter"/>
</dbReference>
<evidence type="ECO:0000259" key="10">
    <source>
        <dbReference type="PROSITE" id="PS50221"/>
    </source>
</evidence>
<dbReference type="InterPro" id="IPR057244">
    <property type="entry name" value="GAIN_B"/>
</dbReference>
<feature type="transmembrane region" description="Helical" evidence="9">
    <location>
        <begin position="255"/>
        <end position="276"/>
    </location>
</feature>
<dbReference type="SMART" id="SM00303">
    <property type="entry name" value="GPS"/>
    <property type="match status" value="1"/>
</dbReference>
<dbReference type="AlphaFoldDB" id="A0A3Q3GQY5"/>
<dbReference type="PANTHER" id="PTHR45813">
    <property type="entry name" value="IG-LIKE DOMAIN-CONTAINING PROTEIN"/>
    <property type="match status" value="1"/>
</dbReference>
<comment type="similarity">
    <text evidence="2">Belongs to the G-protein coupled receptor 2 family. Adhesion G-protein coupled receptor (ADGR) subfamily.</text>
</comment>
<dbReference type="STRING" id="56723.ENSLBEP00000036567"/>
<keyword evidence="13" id="KW-1185">Reference proteome</keyword>
<evidence type="ECO:0000256" key="7">
    <source>
        <dbReference type="ARBA" id="ARBA00023157"/>
    </source>
</evidence>
<evidence type="ECO:0000256" key="2">
    <source>
        <dbReference type="ARBA" id="ARBA00007343"/>
    </source>
</evidence>
<evidence type="ECO:0000313" key="12">
    <source>
        <dbReference type="Ensembl" id="ENSLBEP00000036567.1"/>
    </source>
</evidence>